<evidence type="ECO:0000256" key="2">
    <source>
        <dbReference type="SAM" id="MobiDB-lite"/>
    </source>
</evidence>
<evidence type="ECO:0008006" key="6">
    <source>
        <dbReference type="Google" id="ProtNLM"/>
    </source>
</evidence>
<feature type="region of interest" description="Disordered" evidence="2">
    <location>
        <begin position="80"/>
        <end position="126"/>
    </location>
</feature>
<keyword evidence="3" id="KW-0472">Membrane</keyword>
<evidence type="ECO:0000313" key="5">
    <source>
        <dbReference type="Proteomes" id="UP000261828"/>
    </source>
</evidence>
<evidence type="ECO:0000256" key="3">
    <source>
        <dbReference type="SAM" id="Phobius"/>
    </source>
</evidence>
<sequence>MGKKNLEQLFKEKFKDFQEIPDESVWKSIEDSLDKKKQRRRIIPIWWRLGGVAALLAILFYVVNPFGNTPTDESIIVTEVENKDEPSKNVEQPSEVDSTPLGETSTEALVESSENTESNQSEDTQNFTDINQSLKTEQAVADRENAQKENISGGNNVEKTDILGKNDKSALAIAETGNAQNQKEADKIATGNENEVALDKIESNEAVAETKTELESPLNEENTAVAEVQEKENGLEKKSIFDAIKEQEEEIEIAENSKGKWSVGPSVAPVYFNATGDGSPIHSSFASNSKSGNVNLSYGLTVAYDLGKRLKIRSGVHKVKYGYDTDDVVFSSSLRASSDELIDNIDYSRTSRTLVVQSKNETLGKSSNDASFEVTANEASALEGKMIQQLGYIEVPLELNYTLIDKKFGVDLIGGVSSLFLVDNSVLVESQDLITEVGEANNANSLNFSTNVGLGLNYKFTPKVQLNFEPVFKYQMNTFSETSGSFRPFSVGVYSGISFKF</sequence>
<feature type="coiled-coil region" evidence="1">
    <location>
        <begin position="218"/>
        <end position="257"/>
    </location>
</feature>
<proteinExistence type="predicted"/>
<feature type="compositionally biased region" description="Low complexity" evidence="2">
    <location>
        <begin position="111"/>
        <end position="122"/>
    </location>
</feature>
<keyword evidence="3" id="KW-0812">Transmembrane</keyword>
<comment type="caution">
    <text evidence="4">The sequence shown here is derived from an EMBL/GenBank/DDBJ whole genome shotgun (WGS) entry which is preliminary data.</text>
</comment>
<evidence type="ECO:0000313" key="4">
    <source>
        <dbReference type="EMBL" id="RDY59880.1"/>
    </source>
</evidence>
<keyword evidence="1" id="KW-0175">Coiled coil</keyword>
<feature type="compositionally biased region" description="Polar residues" evidence="2">
    <location>
        <begin position="89"/>
        <end position="107"/>
    </location>
</feature>
<name>A0A371JQU2_9FLAO</name>
<keyword evidence="3" id="KW-1133">Transmembrane helix</keyword>
<dbReference type="OrthoDB" id="1113942at2"/>
<reference evidence="4 5" key="1">
    <citation type="submission" date="2018-08" db="EMBL/GenBank/DDBJ databases">
        <title>Muricauda nanhaiensis sp. nov., isolated from seawater of the South China Sea.</title>
        <authorList>
            <person name="Dang Y."/>
        </authorList>
    </citation>
    <scope>NUCLEOTIDE SEQUENCE [LARGE SCALE GENOMIC DNA]</scope>
    <source>
        <strain evidence="4 5">SM1704</strain>
    </source>
</reference>
<feature type="transmembrane region" description="Helical" evidence="3">
    <location>
        <begin position="45"/>
        <end position="63"/>
    </location>
</feature>
<keyword evidence="5" id="KW-1185">Reference proteome</keyword>
<accession>A0A371JQU2</accession>
<dbReference type="AlphaFoldDB" id="A0A371JQU2"/>
<evidence type="ECO:0000256" key="1">
    <source>
        <dbReference type="SAM" id="Coils"/>
    </source>
</evidence>
<dbReference type="EMBL" id="QTJX01000002">
    <property type="protein sequence ID" value="RDY59880.1"/>
    <property type="molecule type" value="Genomic_DNA"/>
</dbReference>
<protein>
    <recommendedName>
        <fullName evidence="6">Outer membrane protein beta-barrel domain-containing protein</fullName>
    </recommendedName>
</protein>
<organism evidence="4 5">
    <name type="scientific">Flagellimonas nanhaiensis</name>
    <dbReference type="NCBI Taxonomy" id="2292706"/>
    <lineage>
        <taxon>Bacteria</taxon>
        <taxon>Pseudomonadati</taxon>
        <taxon>Bacteroidota</taxon>
        <taxon>Flavobacteriia</taxon>
        <taxon>Flavobacteriales</taxon>
        <taxon>Flavobacteriaceae</taxon>
        <taxon>Flagellimonas</taxon>
    </lineage>
</organism>
<dbReference type="RefSeq" id="WP_116184491.1">
    <property type="nucleotide sequence ID" value="NZ_QTJX01000002.1"/>
</dbReference>
<dbReference type="Proteomes" id="UP000261828">
    <property type="component" value="Unassembled WGS sequence"/>
</dbReference>
<gene>
    <name evidence="4" type="ORF">DX873_11045</name>
</gene>